<dbReference type="PANTHER" id="PTHR43156">
    <property type="entry name" value="STAGE II SPORULATION PROTEIN E-RELATED"/>
    <property type="match status" value="1"/>
</dbReference>
<feature type="transmembrane region" description="Helical" evidence="2">
    <location>
        <begin position="86"/>
        <end position="106"/>
    </location>
</feature>
<keyword evidence="2" id="KW-0812">Transmembrane</keyword>
<reference evidence="5" key="1">
    <citation type="journal article" date="2019" name="Int. J. Syst. Evol. Microbiol.">
        <title>The Global Catalogue of Microorganisms (GCM) 10K type strain sequencing project: providing services to taxonomists for standard genome sequencing and annotation.</title>
        <authorList>
            <consortium name="The Broad Institute Genomics Platform"/>
            <consortium name="The Broad Institute Genome Sequencing Center for Infectious Disease"/>
            <person name="Wu L."/>
            <person name="Ma J."/>
        </authorList>
    </citation>
    <scope>NUCLEOTIDE SEQUENCE [LARGE SCALE GENOMIC DNA]</scope>
    <source>
        <strain evidence="5">JCM 16374</strain>
    </source>
</reference>
<dbReference type="InterPro" id="IPR052016">
    <property type="entry name" value="Bact_Sigma-Reg"/>
</dbReference>
<proteinExistence type="predicted"/>
<evidence type="ECO:0000259" key="3">
    <source>
        <dbReference type="SMART" id="SM00331"/>
    </source>
</evidence>
<feature type="transmembrane region" description="Helical" evidence="2">
    <location>
        <begin position="36"/>
        <end position="57"/>
    </location>
</feature>
<dbReference type="PANTHER" id="PTHR43156:SF2">
    <property type="entry name" value="STAGE II SPORULATION PROTEIN E"/>
    <property type="match status" value="1"/>
</dbReference>
<evidence type="ECO:0000256" key="2">
    <source>
        <dbReference type="SAM" id="Phobius"/>
    </source>
</evidence>
<keyword evidence="1" id="KW-0378">Hydrolase</keyword>
<evidence type="ECO:0000313" key="5">
    <source>
        <dbReference type="Proteomes" id="UP001500994"/>
    </source>
</evidence>
<dbReference type="SMART" id="SM00331">
    <property type="entry name" value="PP2C_SIG"/>
    <property type="match status" value="1"/>
</dbReference>
<feature type="transmembrane region" description="Helical" evidence="2">
    <location>
        <begin position="112"/>
        <end position="133"/>
    </location>
</feature>
<keyword evidence="2" id="KW-0472">Membrane</keyword>
<feature type="domain" description="PPM-type phosphatase" evidence="3">
    <location>
        <begin position="164"/>
        <end position="386"/>
    </location>
</feature>
<keyword evidence="2" id="KW-1133">Transmembrane helix</keyword>
<dbReference type="InterPro" id="IPR001932">
    <property type="entry name" value="PPM-type_phosphatase-like_dom"/>
</dbReference>
<keyword evidence="5" id="KW-1185">Reference proteome</keyword>
<evidence type="ECO:0000256" key="1">
    <source>
        <dbReference type="ARBA" id="ARBA00022801"/>
    </source>
</evidence>
<protein>
    <submittedName>
        <fullName evidence="4">PP2C family protein-serine/threonine phosphatase</fullName>
    </submittedName>
</protein>
<sequence length="394" mass="41513">MAAYDPFSDTDTDADAGTGWRVSGSGMRMGPSSTRWPRYVSFLPTAMIVGGILWNLLSPREYWGDYLLVAAVTVAGALLSLRHTIVAAVAVVVVEAALLFAGGYLGNVTATAIELANLAFTGLIAVGVNRVVARHGRRLATVRSVAEAAQWAVLPPPPARVGPLAVAALYKAAQIEALIGGDAYAVQDTPYGTRLLIADVRGKGMGAVGVVAVLIGAFRVEADQAPDLAELARQLERALLKEGARREEEIQLEGFVTALLGEIPPDADEVRLLNCGHPAPYLLDGGSVATLEPGEPGHPLGMSGLGVPQAAPETWPLPPGSTLLLVTDGVTEARDRTGAFYEPADRLRGRGPFRQPHQVIDTLVRDVERWTGGPRDDDMAILALTRTTGGPTGR</sequence>
<dbReference type="InterPro" id="IPR036457">
    <property type="entry name" value="PPM-type-like_dom_sf"/>
</dbReference>
<dbReference type="Pfam" id="PF07228">
    <property type="entry name" value="SpoIIE"/>
    <property type="match status" value="1"/>
</dbReference>
<comment type="caution">
    <text evidence="4">The sequence shown here is derived from an EMBL/GenBank/DDBJ whole genome shotgun (WGS) entry which is preliminary data.</text>
</comment>
<name>A0ABP6E395_9ACTN</name>
<evidence type="ECO:0000313" key="4">
    <source>
        <dbReference type="EMBL" id="GAA2658666.1"/>
    </source>
</evidence>
<gene>
    <name evidence="4" type="ORF">GCM10009864_26780</name>
</gene>
<dbReference type="SUPFAM" id="SSF81606">
    <property type="entry name" value="PP2C-like"/>
    <property type="match status" value="1"/>
</dbReference>
<dbReference type="Proteomes" id="UP001500994">
    <property type="component" value="Unassembled WGS sequence"/>
</dbReference>
<accession>A0ABP6E395</accession>
<dbReference type="EMBL" id="BAAARK010000006">
    <property type="protein sequence ID" value="GAA2658666.1"/>
    <property type="molecule type" value="Genomic_DNA"/>
</dbReference>
<dbReference type="Gene3D" id="3.60.40.10">
    <property type="entry name" value="PPM-type phosphatase domain"/>
    <property type="match status" value="1"/>
</dbReference>
<organism evidence="4 5">
    <name type="scientific">Streptomyces lunalinharesii</name>
    <dbReference type="NCBI Taxonomy" id="333384"/>
    <lineage>
        <taxon>Bacteria</taxon>
        <taxon>Bacillati</taxon>
        <taxon>Actinomycetota</taxon>
        <taxon>Actinomycetes</taxon>
        <taxon>Kitasatosporales</taxon>
        <taxon>Streptomycetaceae</taxon>
        <taxon>Streptomyces</taxon>
    </lineage>
</organism>